<evidence type="ECO:0000313" key="6">
    <source>
        <dbReference type="EnsemblPlants" id="Bo1g017610.1"/>
    </source>
</evidence>
<feature type="compositionally biased region" description="Basic and acidic residues" evidence="3">
    <location>
        <begin position="248"/>
        <end position="270"/>
    </location>
</feature>
<comment type="subcellular location">
    <subcellularLocation>
        <location evidence="1">Cytoplasm</location>
    </subcellularLocation>
</comment>
<reference evidence="6" key="2">
    <citation type="submission" date="2015-03" db="UniProtKB">
        <authorList>
            <consortium name="EnsemblPlants"/>
        </authorList>
    </citation>
    <scope>IDENTIFICATION</scope>
</reference>
<dbReference type="Pfam" id="PF09598">
    <property type="entry name" value="Stm1_N"/>
    <property type="match status" value="1"/>
</dbReference>
<reference evidence="6 7" key="1">
    <citation type="journal article" date="2014" name="Genome Biol.">
        <title>Transcriptome and methylome profiling reveals relics of genome dominance in the mesopolyploid Brassica oleracea.</title>
        <authorList>
            <person name="Parkin I.A."/>
            <person name="Koh C."/>
            <person name="Tang H."/>
            <person name="Robinson S.J."/>
            <person name="Kagale S."/>
            <person name="Clarke W.E."/>
            <person name="Town C.D."/>
            <person name="Nixon J."/>
            <person name="Krishnakumar V."/>
            <person name="Bidwell S.L."/>
            <person name="Denoeud F."/>
            <person name="Belcram H."/>
            <person name="Links M.G."/>
            <person name="Just J."/>
            <person name="Clarke C."/>
            <person name="Bender T."/>
            <person name="Huebert T."/>
            <person name="Mason A.S."/>
            <person name="Pires J.C."/>
            <person name="Barker G."/>
            <person name="Moore J."/>
            <person name="Walley P.G."/>
            <person name="Manoli S."/>
            <person name="Batley J."/>
            <person name="Edwards D."/>
            <person name="Nelson M.N."/>
            <person name="Wang X."/>
            <person name="Paterson A.H."/>
            <person name="King G."/>
            <person name="Bancroft I."/>
            <person name="Chalhoub B."/>
            <person name="Sharpe A.G."/>
        </authorList>
    </citation>
    <scope>NUCLEOTIDE SEQUENCE</scope>
    <source>
        <strain evidence="6 7">cv. TO1000</strain>
    </source>
</reference>
<feature type="region of interest" description="Disordered" evidence="3">
    <location>
        <begin position="242"/>
        <end position="270"/>
    </location>
</feature>
<feature type="transmembrane region" description="Helical" evidence="4">
    <location>
        <begin position="36"/>
        <end position="54"/>
    </location>
</feature>
<keyword evidence="4" id="KW-1133">Transmembrane helix</keyword>
<sequence length="412" mass="44916">SCAALARVLVYLSYRSFLLLLLLLSPTLRFGSVRTISSIFWFLFFFFFFCFFIIKNNNLGTSWFCEMTTLNPFDLLDDDIEDPTLLAAAKPLKVEKAAPAQPAKLPTKPTPPSQAVREARGGRNGGGARGGGRGRGGGFNRESRNFDAPANENGYVGGGYRRSEGGDAGRRGGYRGRGGRHGDSGDLERPRRNFERHSGTAHGHELKRDGAGRGNWGTIADDIPPVTEGSTPVVEKDLAVETEGEATDANKETAVEAQAEKEPEPEDKEMTLEEYEKVLEEKRKALQATKIEERKVDTKAFETMQQLSSKKSNNDEIFIKLGTDKDKRPVEKEEKTKKSLSINEFLKPANGERYRGGYRGGRGRGPRGADEGGRGPRGGAEGGRGPRGGADRKAAAPAPKIEDAAHFPTLGK</sequence>
<dbReference type="EnsemblPlants" id="Bo1g017610.1">
    <property type="protein sequence ID" value="Bo1g017610.1"/>
    <property type="gene ID" value="Bo1g017610"/>
</dbReference>
<dbReference type="GO" id="GO:0005737">
    <property type="term" value="C:cytoplasm"/>
    <property type="evidence" value="ECO:0007669"/>
    <property type="project" value="UniProtKB-SubCell"/>
</dbReference>
<dbReference type="GO" id="GO:0003729">
    <property type="term" value="F:mRNA binding"/>
    <property type="evidence" value="ECO:0007669"/>
    <property type="project" value="TreeGrafter"/>
</dbReference>
<keyword evidence="7" id="KW-1185">Reference proteome</keyword>
<keyword evidence="2" id="KW-0963">Cytoplasm</keyword>
<dbReference type="SMART" id="SM01233">
    <property type="entry name" value="HABP4_PAI-RBP1"/>
    <property type="match status" value="1"/>
</dbReference>
<protein>
    <recommendedName>
        <fullName evidence="5">Hyaluronan/mRNA-binding protein domain-containing protein</fullName>
    </recommendedName>
</protein>
<dbReference type="Proteomes" id="UP000032141">
    <property type="component" value="Chromosome C1"/>
</dbReference>
<dbReference type="GO" id="GO:0005634">
    <property type="term" value="C:nucleus"/>
    <property type="evidence" value="ECO:0007669"/>
    <property type="project" value="TreeGrafter"/>
</dbReference>
<dbReference type="PANTHER" id="PTHR12299">
    <property type="entry name" value="HYALURONIC ACID-BINDING PROTEIN 4"/>
    <property type="match status" value="1"/>
</dbReference>
<feature type="compositionally biased region" description="Gly residues" evidence="3">
    <location>
        <begin position="375"/>
        <end position="388"/>
    </location>
</feature>
<dbReference type="AlphaFoldDB" id="A0A0D3A3T9"/>
<dbReference type="HOGENOM" id="CLU_033492_0_0_1"/>
<dbReference type="Gene3D" id="6.10.140.1040">
    <property type="match status" value="1"/>
</dbReference>
<organism evidence="6 7">
    <name type="scientific">Brassica oleracea var. oleracea</name>
    <dbReference type="NCBI Taxonomy" id="109376"/>
    <lineage>
        <taxon>Eukaryota</taxon>
        <taxon>Viridiplantae</taxon>
        <taxon>Streptophyta</taxon>
        <taxon>Embryophyta</taxon>
        <taxon>Tracheophyta</taxon>
        <taxon>Spermatophyta</taxon>
        <taxon>Magnoliopsida</taxon>
        <taxon>eudicotyledons</taxon>
        <taxon>Gunneridae</taxon>
        <taxon>Pentapetalae</taxon>
        <taxon>rosids</taxon>
        <taxon>malvids</taxon>
        <taxon>Brassicales</taxon>
        <taxon>Brassicaceae</taxon>
        <taxon>Brassiceae</taxon>
        <taxon>Brassica</taxon>
    </lineage>
</organism>
<evidence type="ECO:0000259" key="5">
    <source>
        <dbReference type="SMART" id="SM01233"/>
    </source>
</evidence>
<dbReference type="OMA" id="ICVVEHE"/>
<dbReference type="Gramene" id="Bo1g017610.1">
    <property type="protein sequence ID" value="Bo1g017610.1"/>
    <property type="gene ID" value="Bo1g017610"/>
</dbReference>
<dbReference type="InterPro" id="IPR006861">
    <property type="entry name" value="HABP4_PAIRBP1-bd"/>
</dbReference>
<dbReference type="PANTHER" id="PTHR12299:SF55">
    <property type="entry name" value="HYALURONAN_MRNA-BINDING PROTEIN DOMAIN-CONTAINING PROTEIN"/>
    <property type="match status" value="1"/>
</dbReference>
<feature type="compositionally biased region" description="Basic and acidic residues" evidence="3">
    <location>
        <begin position="180"/>
        <end position="211"/>
    </location>
</feature>
<keyword evidence="4" id="KW-0472">Membrane</keyword>
<dbReference type="InterPro" id="IPR039764">
    <property type="entry name" value="HABP4/SERBP1-like"/>
</dbReference>
<evidence type="ECO:0000256" key="4">
    <source>
        <dbReference type="SAM" id="Phobius"/>
    </source>
</evidence>
<name>A0A0D3A3T9_BRAOL</name>
<dbReference type="eggNOG" id="KOG2945">
    <property type="taxonomic scope" value="Eukaryota"/>
</dbReference>
<feature type="region of interest" description="Disordered" evidence="3">
    <location>
        <begin position="97"/>
        <end position="230"/>
    </location>
</feature>
<evidence type="ECO:0000256" key="2">
    <source>
        <dbReference type="ARBA" id="ARBA00022490"/>
    </source>
</evidence>
<feature type="transmembrane region" description="Helical" evidence="4">
    <location>
        <begin position="6"/>
        <end position="24"/>
    </location>
</feature>
<evidence type="ECO:0000313" key="7">
    <source>
        <dbReference type="Proteomes" id="UP000032141"/>
    </source>
</evidence>
<feature type="compositionally biased region" description="Basic and acidic residues" evidence="3">
    <location>
        <begin position="389"/>
        <end position="405"/>
    </location>
</feature>
<dbReference type="InterPro" id="IPR019084">
    <property type="entry name" value="STM1-like_N"/>
</dbReference>
<proteinExistence type="predicted"/>
<feature type="compositionally biased region" description="Basic and acidic residues" evidence="3">
    <location>
        <begin position="161"/>
        <end position="170"/>
    </location>
</feature>
<feature type="domain" description="Hyaluronan/mRNA-binding protein" evidence="5">
    <location>
        <begin position="190"/>
        <end position="297"/>
    </location>
</feature>
<evidence type="ECO:0000256" key="3">
    <source>
        <dbReference type="SAM" id="MobiDB-lite"/>
    </source>
</evidence>
<feature type="region of interest" description="Disordered" evidence="3">
    <location>
        <begin position="304"/>
        <end position="412"/>
    </location>
</feature>
<evidence type="ECO:0000256" key="1">
    <source>
        <dbReference type="ARBA" id="ARBA00004496"/>
    </source>
</evidence>
<dbReference type="Pfam" id="PF04774">
    <property type="entry name" value="HABP4_PAI-RBP1"/>
    <property type="match status" value="1"/>
</dbReference>
<feature type="compositionally biased region" description="Gly residues" evidence="3">
    <location>
        <begin position="122"/>
        <end position="139"/>
    </location>
</feature>
<keyword evidence="4" id="KW-0812">Transmembrane</keyword>
<accession>A0A0D3A3T9</accession>
<feature type="compositionally biased region" description="Basic and acidic residues" evidence="3">
    <location>
        <begin position="312"/>
        <end position="337"/>
    </location>
</feature>
<dbReference type="STRING" id="109376.A0A0D3A3T9"/>